<keyword evidence="6" id="KW-0963">Cytoplasm</keyword>
<feature type="active site" evidence="6">
    <location>
        <position position="133"/>
    </location>
</feature>
<evidence type="ECO:0000256" key="5">
    <source>
        <dbReference type="ARBA" id="ARBA00070964"/>
    </source>
</evidence>
<dbReference type="HAMAP" id="MF_00045">
    <property type="entry name" value="Oligoribonuclease"/>
    <property type="match status" value="1"/>
</dbReference>
<dbReference type="EMBL" id="MFNE01000052">
    <property type="protein sequence ID" value="OGG93287.1"/>
    <property type="molecule type" value="Genomic_DNA"/>
</dbReference>
<dbReference type="InterPro" id="IPR036397">
    <property type="entry name" value="RNaseH_sf"/>
</dbReference>
<dbReference type="GO" id="GO:0000175">
    <property type="term" value="F:3'-5'-RNA exonuclease activity"/>
    <property type="evidence" value="ECO:0007669"/>
    <property type="project" value="InterPro"/>
</dbReference>
<dbReference type="PANTHER" id="PTHR11046">
    <property type="entry name" value="OLIGORIBONUCLEASE, MITOCHONDRIAL"/>
    <property type="match status" value="1"/>
</dbReference>
<comment type="similarity">
    <text evidence="1 6">Belongs to the oligoribonuclease family.</text>
</comment>
<dbReference type="GO" id="GO:0003676">
    <property type="term" value="F:nucleic acid binding"/>
    <property type="evidence" value="ECO:0007669"/>
    <property type="project" value="InterPro"/>
</dbReference>
<dbReference type="SMART" id="SM00479">
    <property type="entry name" value="EXOIII"/>
    <property type="match status" value="1"/>
</dbReference>
<name>A0A1F6G597_9PROT</name>
<dbReference type="GO" id="GO:0006259">
    <property type="term" value="P:DNA metabolic process"/>
    <property type="evidence" value="ECO:0007669"/>
    <property type="project" value="UniProtKB-ARBA"/>
</dbReference>
<keyword evidence="2 6" id="KW-0540">Nuclease</keyword>
<dbReference type="FunFam" id="3.30.420.10:FF:000003">
    <property type="entry name" value="Oligoribonuclease"/>
    <property type="match status" value="1"/>
</dbReference>
<sequence length="189" mass="21700">MTNQKKTNQAILIWMDLEMTGLDPEQDQIIEIASLATDEGLNIISNGPALVIYCPKTRLDQMDQWCIKHHGASGLTDRCINSKISMKEAEQLTLEWAKSLAPTGVTPLCGNSIHQDRRFLAKLMPDLEAFFHYRNIDVTTLKELVRRWYPGLPKYKKQEAHLALDDIIESIGELRYYKQHVFIPEEDVC</sequence>
<comment type="subcellular location">
    <subcellularLocation>
        <location evidence="6">Cytoplasm</location>
    </subcellularLocation>
</comment>
<protein>
    <recommendedName>
        <fullName evidence="5 6">Oligoribonuclease</fullName>
        <ecNumber evidence="6">3.1.-.-</ecNumber>
    </recommendedName>
</protein>
<evidence type="ECO:0000256" key="3">
    <source>
        <dbReference type="ARBA" id="ARBA00022801"/>
    </source>
</evidence>
<keyword evidence="3 6" id="KW-0378">Hydrolase</keyword>
<dbReference type="GO" id="GO:0005737">
    <property type="term" value="C:cytoplasm"/>
    <property type="evidence" value="ECO:0007669"/>
    <property type="project" value="UniProtKB-SubCell"/>
</dbReference>
<organism evidence="8 9">
    <name type="scientific">Candidatus Lambdaproteobacteria bacterium RIFOXYD2_FULL_50_16</name>
    <dbReference type="NCBI Taxonomy" id="1817772"/>
    <lineage>
        <taxon>Bacteria</taxon>
        <taxon>Pseudomonadati</taxon>
        <taxon>Pseudomonadota</taxon>
        <taxon>Candidatus Lambdaproteobacteria</taxon>
    </lineage>
</organism>
<gene>
    <name evidence="6" type="primary">orn</name>
    <name evidence="8" type="ORF">A2527_13665</name>
</gene>
<dbReference type="Pfam" id="PF00929">
    <property type="entry name" value="RNase_T"/>
    <property type="match status" value="1"/>
</dbReference>
<dbReference type="SUPFAM" id="SSF53098">
    <property type="entry name" value="Ribonuclease H-like"/>
    <property type="match status" value="1"/>
</dbReference>
<evidence type="ECO:0000313" key="9">
    <source>
        <dbReference type="Proteomes" id="UP000178449"/>
    </source>
</evidence>
<dbReference type="Proteomes" id="UP000178449">
    <property type="component" value="Unassembled WGS sequence"/>
</dbReference>
<evidence type="ECO:0000259" key="7">
    <source>
        <dbReference type="SMART" id="SM00479"/>
    </source>
</evidence>
<evidence type="ECO:0000256" key="2">
    <source>
        <dbReference type="ARBA" id="ARBA00022722"/>
    </source>
</evidence>
<dbReference type="InterPro" id="IPR012337">
    <property type="entry name" value="RNaseH-like_sf"/>
</dbReference>
<comment type="caution">
    <text evidence="8">The sequence shown here is derived from an EMBL/GenBank/DDBJ whole genome shotgun (WGS) entry which is preliminary data.</text>
</comment>
<comment type="function">
    <text evidence="6">3'-to-5' exoribonuclease specific for small oligoribonucleotides.</text>
</comment>
<dbReference type="NCBIfam" id="NF003765">
    <property type="entry name" value="PRK05359.1"/>
    <property type="match status" value="1"/>
</dbReference>
<dbReference type="EC" id="3.1.-.-" evidence="6"/>
<evidence type="ECO:0000256" key="4">
    <source>
        <dbReference type="ARBA" id="ARBA00022839"/>
    </source>
</evidence>
<reference evidence="8 9" key="1">
    <citation type="journal article" date="2016" name="Nat. Commun.">
        <title>Thousands of microbial genomes shed light on interconnected biogeochemical processes in an aquifer system.</title>
        <authorList>
            <person name="Anantharaman K."/>
            <person name="Brown C.T."/>
            <person name="Hug L.A."/>
            <person name="Sharon I."/>
            <person name="Castelle C.J."/>
            <person name="Probst A.J."/>
            <person name="Thomas B.C."/>
            <person name="Singh A."/>
            <person name="Wilkins M.J."/>
            <person name="Karaoz U."/>
            <person name="Brodie E.L."/>
            <person name="Williams K.H."/>
            <person name="Hubbard S.S."/>
            <person name="Banfield J.F."/>
        </authorList>
    </citation>
    <scope>NUCLEOTIDE SEQUENCE [LARGE SCALE GENOMIC DNA]</scope>
</reference>
<proteinExistence type="inferred from homology"/>
<dbReference type="PANTHER" id="PTHR11046:SF0">
    <property type="entry name" value="OLIGORIBONUCLEASE, MITOCHONDRIAL"/>
    <property type="match status" value="1"/>
</dbReference>
<accession>A0A1F6G597</accession>
<dbReference type="CDD" id="cd06135">
    <property type="entry name" value="Orn"/>
    <property type="match status" value="1"/>
</dbReference>
<evidence type="ECO:0000256" key="1">
    <source>
        <dbReference type="ARBA" id="ARBA00009921"/>
    </source>
</evidence>
<dbReference type="Gene3D" id="3.30.420.10">
    <property type="entry name" value="Ribonuclease H-like superfamily/Ribonuclease H"/>
    <property type="match status" value="1"/>
</dbReference>
<dbReference type="STRING" id="1817772.A2527_13665"/>
<dbReference type="InterPro" id="IPR013520">
    <property type="entry name" value="Ribonucl_H"/>
</dbReference>
<evidence type="ECO:0000256" key="6">
    <source>
        <dbReference type="HAMAP-Rule" id="MF_00045"/>
    </source>
</evidence>
<feature type="domain" description="Exonuclease" evidence="7">
    <location>
        <begin position="11"/>
        <end position="183"/>
    </location>
</feature>
<keyword evidence="4 6" id="KW-0269">Exonuclease</keyword>
<evidence type="ECO:0000313" key="8">
    <source>
        <dbReference type="EMBL" id="OGG93287.1"/>
    </source>
</evidence>
<dbReference type="AlphaFoldDB" id="A0A1F6G597"/>
<dbReference type="InterPro" id="IPR022894">
    <property type="entry name" value="Oligoribonuclease"/>
</dbReference>